<keyword evidence="5 10" id="KW-0547">Nucleotide-binding</keyword>
<comment type="catalytic activity">
    <reaction evidence="9 10 11">
        <text>tRNA(Lys) + L-lysine + ATP = L-lysyl-tRNA(Lys) + AMP + diphosphate</text>
        <dbReference type="Rhea" id="RHEA:20792"/>
        <dbReference type="Rhea" id="RHEA-COMP:9696"/>
        <dbReference type="Rhea" id="RHEA-COMP:9697"/>
        <dbReference type="ChEBI" id="CHEBI:30616"/>
        <dbReference type="ChEBI" id="CHEBI:32551"/>
        <dbReference type="ChEBI" id="CHEBI:33019"/>
        <dbReference type="ChEBI" id="CHEBI:78442"/>
        <dbReference type="ChEBI" id="CHEBI:78529"/>
        <dbReference type="ChEBI" id="CHEBI:456215"/>
        <dbReference type="EC" id="6.1.1.6"/>
    </reaction>
</comment>
<evidence type="ECO:0000256" key="8">
    <source>
        <dbReference type="ARBA" id="ARBA00023146"/>
    </source>
</evidence>
<dbReference type="SUPFAM" id="SSF50249">
    <property type="entry name" value="Nucleic acid-binding proteins"/>
    <property type="match status" value="1"/>
</dbReference>
<dbReference type="GO" id="GO:0005524">
    <property type="term" value="F:ATP binding"/>
    <property type="evidence" value="ECO:0007669"/>
    <property type="project" value="UniProtKB-UniRule"/>
</dbReference>
<keyword evidence="3 10" id="KW-0436">Ligase</keyword>
<dbReference type="EMBL" id="LS974202">
    <property type="protein sequence ID" value="SSC13980.1"/>
    <property type="molecule type" value="Genomic_DNA"/>
</dbReference>
<dbReference type="InterPro" id="IPR045864">
    <property type="entry name" value="aa-tRNA-synth_II/BPL/LPL"/>
</dbReference>
<feature type="binding site" evidence="10">
    <location>
        <position position="405"/>
    </location>
    <ligand>
        <name>Mg(2+)</name>
        <dbReference type="ChEBI" id="CHEBI:18420"/>
        <label>1</label>
    </ligand>
</feature>
<proteinExistence type="inferred from homology"/>
<dbReference type="InterPro" id="IPR004365">
    <property type="entry name" value="NA-bd_OB_tRNA"/>
</dbReference>
<evidence type="ECO:0000313" key="14">
    <source>
        <dbReference type="Proteomes" id="UP000250796"/>
    </source>
</evidence>
<keyword evidence="2 10" id="KW-0963">Cytoplasm</keyword>
<dbReference type="AlphaFoldDB" id="A0A7Z7LHG7"/>
<dbReference type="PANTHER" id="PTHR42918">
    <property type="entry name" value="LYSYL-TRNA SYNTHETASE"/>
    <property type="match status" value="1"/>
</dbReference>
<evidence type="ECO:0000259" key="12">
    <source>
        <dbReference type="PROSITE" id="PS50862"/>
    </source>
</evidence>
<evidence type="ECO:0000256" key="6">
    <source>
        <dbReference type="ARBA" id="ARBA00022840"/>
    </source>
</evidence>
<comment type="cofactor">
    <cofactor evidence="10 11">
        <name>Mg(2+)</name>
        <dbReference type="ChEBI" id="CHEBI:18420"/>
    </cofactor>
    <text evidence="10 11">Binds 3 Mg(2+) ions per subunit.</text>
</comment>
<dbReference type="GO" id="GO:0004824">
    <property type="term" value="F:lysine-tRNA ligase activity"/>
    <property type="evidence" value="ECO:0007669"/>
    <property type="project" value="UniProtKB-UniRule"/>
</dbReference>
<feature type="binding site" evidence="10">
    <location>
        <position position="398"/>
    </location>
    <ligand>
        <name>Mg(2+)</name>
        <dbReference type="ChEBI" id="CHEBI:18420"/>
        <label>1</label>
    </ligand>
</feature>
<dbReference type="Proteomes" id="UP000250796">
    <property type="component" value="Chromosome MESINF"/>
</dbReference>
<dbReference type="RefSeq" id="WP_169700196.1">
    <property type="nucleotide sequence ID" value="NZ_LS974202.1"/>
</dbReference>
<organism evidence="13 14">
    <name type="scientific">Mesotoga infera</name>
    <dbReference type="NCBI Taxonomy" id="1236046"/>
    <lineage>
        <taxon>Bacteria</taxon>
        <taxon>Thermotogati</taxon>
        <taxon>Thermotogota</taxon>
        <taxon>Thermotogae</taxon>
        <taxon>Kosmotogales</taxon>
        <taxon>Kosmotogaceae</taxon>
        <taxon>Mesotoga</taxon>
    </lineage>
</organism>
<dbReference type="InterPro" id="IPR002313">
    <property type="entry name" value="Lys-tRNA-ligase_II"/>
</dbReference>
<dbReference type="InterPro" id="IPR006195">
    <property type="entry name" value="aa-tRNA-synth_II"/>
</dbReference>
<evidence type="ECO:0000256" key="9">
    <source>
        <dbReference type="ARBA" id="ARBA00048573"/>
    </source>
</evidence>
<keyword evidence="14" id="KW-1185">Reference proteome</keyword>
<evidence type="ECO:0000256" key="7">
    <source>
        <dbReference type="ARBA" id="ARBA00022917"/>
    </source>
</evidence>
<accession>A0A7Z7LHG7</accession>
<dbReference type="PROSITE" id="PS50862">
    <property type="entry name" value="AA_TRNA_LIGASE_II"/>
    <property type="match status" value="1"/>
</dbReference>
<evidence type="ECO:0000256" key="11">
    <source>
        <dbReference type="RuleBase" id="RU000336"/>
    </source>
</evidence>
<evidence type="ECO:0000256" key="1">
    <source>
        <dbReference type="ARBA" id="ARBA00008226"/>
    </source>
</evidence>
<comment type="subcellular location">
    <subcellularLocation>
        <location evidence="10">Cytoplasm</location>
    </subcellularLocation>
</comment>
<dbReference type="InterPro" id="IPR018149">
    <property type="entry name" value="Lys-tRNA-synth_II_C"/>
</dbReference>
<evidence type="ECO:0000256" key="3">
    <source>
        <dbReference type="ARBA" id="ARBA00022598"/>
    </source>
</evidence>
<keyword evidence="7 10" id="KW-0648">Protein biosynthesis</keyword>
<evidence type="ECO:0000256" key="2">
    <source>
        <dbReference type="ARBA" id="ARBA00022490"/>
    </source>
</evidence>
<dbReference type="Pfam" id="PF00152">
    <property type="entry name" value="tRNA-synt_2"/>
    <property type="match status" value="1"/>
</dbReference>
<dbReference type="Pfam" id="PF01336">
    <property type="entry name" value="tRNA_anti-codon"/>
    <property type="match status" value="1"/>
</dbReference>
<evidence type="ECO:0000256" key="5">
    <source>
        <dbReference type="ARBA" id="ARBA00022741"/>
    </source>
</evidence>
<dbReference type="NCBIfam" id="TIGR00499">
    <property type="entry name" value="lysS_bact"/>
    <property type="match status" value="1"/>
</dbReference>
<gene>
    <name evidence="10 13" type="primary">lysS</name>
    <name evidence="13" type="ORF">MESINF_2540</name>
</gene>
<dbReference type="InterPro" id="IPR004364">
    <property type="entry name" value="Aa-tRNA-synt_II"/>
</dbReference>
<sequence>MSEETRRQRLREIDQMREEGIEPYPYRFEKTHWAGDIKNEFSTLENSQTKEDVVIRTAGRVVALRSHGKSFFFVLRDDTGRIQAYIRLDSVGKDNFEIFKKYVNMGDFVGIIGFPFKTHTGEVSVFVKSFEILSKSMRTMPEKWHGLKDKEIIYRQRYVEMLSSDEALNRFKMRSELFRLIREFLAQRRFIEVDTPILLHLTGGASARPFETRINVFESQMFLRIAEELFLKRYLVGGFERIFEIGKNFRNEGISYKHHPEFTMMELYWAYADYNDIMDITEAMINYVVENLTGSTKINYQGKEIDFSRPWRRVKMSDFIQDNLGVNILEDSDEKLIEVLKKHGSEPDMKERGHLIEKLWDLVEDKLVNPTFVTEHPVIISPLSKVHRSDPRVTERFELIISSMEMANAFSELNDPIEQYRRFLHQAGLREAGDEEAQMMDDDFLRALEYGMPPTGGLGIGWDRILMLVTDSPTIRDIIPFPLVKPISFEEEEMQSEEELQE</sequence>
<name>A0A7Z7LHG7_9BACT</name>
<dbReference type="Gene3D" id="3.30.930.10">
    <property type="entry name" value="Bira Bifunctional Protein, Domain 2"/>
    <property type="match status" value="1"/>
</dbReference>
<dbReference type="CDD" id="cd04322">
    <property type="entry name" value="LysRS_N"/>
    <property type="match status" value="1"/>
</dbReference>
<evidence type="ECO:0000313" key="13">
    <source>
        <dbReference type="EMBL" id="SSC13980.1"/>
    </source>
</evidence>
<evidence type="ECO:0000256" key="4">
    <source>
        <dbReference type="ARBA" id="ARBA00022723"/>
    </source>
</evidence>
<comment type="subunit">
    <text evidence="10">Homodimer.</text>
</comment>
<evidence type="ECO:0000256" key="10">
    <source>
        <dbReference type="HAMAP-Rule" id="MF_00252"/>
    </source>
</evidence>
<feature type="domain" description="Aminoacyl-transfer RNA synthetases class-II family profile" evidence="12">
    <location>
        <begin position="171"/>
        <end position="486"/>
    </location>
</feature>
<dbReference type="PANTHER" id="PTHR42918:SF15">
    <property type="entry name" value="LYSINE--TRNA LIGASE, CHLOROPLASTIC_MITOCHONDRIAL"/>
    <property type="match status" value="1"/>
</dbReference>
<dbReference type="InterPro" id="IPR012340">
    <property type="entry name" value="NA-bd_OB-fold"/>
</dbReference>
<keyword evidence="4 10" id="KW-0479">Metal-binding</keyword>
<dbReference type="EC" id="6.1.1.6" evidence="10"/>
<dbReference type="PRINTS" id="PR00982">
    <property type="entry name" value="TRNASYNTHLYS"/>
</dbReference>
<dbReference type="SUPFAM" id="SSF55681">
    <property type="entry name" value="Class II aaRS and biotin synthetases"/>
    <property type="match status" value="1"/>
</dbReference>
<dbReference type="NCBIfam" id="NF001756">
    <property type="entry name" value="PRK00484.1"/>
    <property type="match status" value="1"/>
</dbReference>
<dbReference type="KEGG" id="minf:MESINF_2540"/>
<dbReference type="GO" id="GO:0000049">
    <property type="term" value="F:tRNA binding"/>
    <property type="evidence" value="ECO:0007669"/>
    <property type="project" value="TreeGrafter"/>
</dbReference>
<dbReference type="GO" id="GO:0006430">
    <property type="term" value="P:lysyl-tRNA aminoacylation"/>
    <property type="evidence" value="ECO:0007669"/>
    <property type="project" value="UniProtKB-UniRule"/>
</dbReference>
<keyword evidence="10 11" id="KW-0460">Magnesium</keyword>
<comment type="similarity">
    <text evidence="1 10">Belongs to the class-II aminoacyl-tRNA synthetase family.</text>
</comment>
<dbReference type="GO" id="GO:0005829">
    <property type="term" value="C:cytosol"/>
    <property type="evidence" value="ECO:0007669"/>
    <property type="project" value="TreeGrafter"/>
</dbReference>
<dbReference type="FunFam" id="2.40.50.140:FF:000024">
    <property type="entry name" value="Lysine--tRNA ligase"/>
    <property type="match status" value="1"/>
</dbReference>
<keyword evidence="6 10" id="KW-0067">ATP-binding</keyword>
<protein>
    <recommendedName>
        <fullName evidence="10">Lysine--tRNA ligase</fullName>
        <ecNumber evidence="10">6.1.1.6</ecNumber>
    </recommendedName>
    <alternativeName>
        <fullName evidence="10">Lysyl-tRNA synthetase</fullName>
        <shortName evidence="10">LysRS</shortName>
    </alternativeName>
</protein>
<dbReference type="HAMAP" id="MF_00252">
    <property type="entry name" value="Lys_tRNA_synth_class2"/>
    <property type="match status" value="1"/>
</dbReference>
<dbReference type="InterPro" id="IPR044136">
    <property type="entry name" value="Lys-tRNA-ligase_II_N"/>
</dbReference>
<dbReference type="GO" id="GO:0000287">
    <property type="term" value="F:magnesium ion binding"/>
    <property type="evidence" value="ECO:0007669"/>
    <property type="project" value="UniProtKB-UniRule"/>
</dbReference>
<reference evidence="13 14" key="1">
    <citation type="submission" date="2017-01" db="EMBL/GenBank/DDBJ databases">
        <authorList>
            <person name="Erauso G."/>
        </authorList>
    </citation>
    <scope>NUCLEOTIDE SEQUENCE [LARGE SCALE GENOMIC DNA]</scope>
    <source>
        <strain evidence="13">MESINF1</strain>
    </source>
</reference>
<keyword evidence="8 10" id="KW-0030">Aminoacyl-tRNA synthetase</keyword>
<dbReference type="Gene3D" id="2.40.50.140">
    <property type="entry name" value="Nucleic acid-binding proteins"/>
    <property type="match status" value="1"/>
</dbReference>
<feature type="binding site" evidence="10">
    <location>
        <position position="405"/>
    </location>
    <ligand>
        <name>Mg(2+)</name>
        <dbReference type="ChEBI" id="CHEBI:18420"/>
        <label>2</label>
    </ligand>
</feature>
<dbReference type="CDD" id="cd00775">
    <property type="entry name" value="LysRS_core"/>
    <property type="match status" value="1"/>
</dbReference>